<dbReference type="InterPro" id="IPR006429">
    <property type="entry name" value="Phage_lambda_portal"/>
</dbReference>
<dbReference type="EMBL" id="BNCJ01000027">
    <property type="protein sequence ID" value="GHF71123.1"/>
    <property type="molecule type" value="Genomic_DNA"/>
</dbReference>
<dbReference type="NCBIfam" id="TIGR01539">
    <property type="entry name" value="portal_lambda"/>
    <property type="match status" value="1"/>
</dbReference>
<dbReference type="AlphaFoldDB" id="A0A8J3MC54"/>
<sequence>MSEQTTDRGVSWGWQEAVLEFFSPRAAQQRYSARIASANLRRAYDGAAKGRLSDGWRTANTSADSEIRVAGGLLRDRMRDLVRNNALAAQAVQVLVNNIVGTGIRPRAATGKPELDKQIDKFWQAWSARCDAHGHTDFHGLTALAVREMIEGGDLFALRRPRRTRRTSPVPLEIELFEADHLDGSKFDDSSEGTRISTGIEYDRTGRRVGYWMFPDHPGDTSPAFRRKFESIRISAQNVAHLFERQRVQSRGVPWGTPAIRALQDLGDWQVAEMVRKKTEACLVGVVVGEEGDGTAGITPEVKDSDGKAIESFRPGMFGYTNGRDIKFNSPANSGGVREWNITQMLIISAGFRVPYALMTNDMSQANFSSNRAGLNEFRRMVEQVQWSVVIPMFCQRIWDWFCEAAWTAGLIEQPDIPVEWAPPRFESVNPWQDAQTDLLETRAGFSSLPQQIAKRGYDLREVLEEQIKALKIADELGLVLDSDPRKVTRVGQAQSTSPGEADTATKPDNPAT</sequence>
<reference evidence="2" key="2">
    <citation type="submission" date="2020-09" db="EMBL/GenBank/DDBJ databases">
        <authorList>
            <person name="Sun Q."/>
            <person name="Kim S."/>
        </authorList>
    </citation>
    <scope>NUCLEOTIDE SEQUENCE</scope>
    <source>
        <strain evidence="2">KCTC 42650</strain>
    </source>
</reference>
<gene>
    <name evidence="2" type="ORF">GCM10017056_47550</name>
</gene>
<dbReference type="Proteomes" id="UP000626220">
    <property type="component" value="Unassembled WGS sequence"/>
</dbReference>
<name>A0A8J3MC54_9RHOB</name>
<dbReference type="GO" id="GO:0005198">
    <property type="term" value="F:structural molecule activity"/>
    <property type="evidence" value="ECO:0007669"/>
    <property type="project" value="InterPro"/>
</dbReference>
<dbReference type="RefSeq" id="WP_189682631.1">
    <property type="nucleotide sequence ID" value="NZ_BNCJ01000027.1"/>
</dbReference>
<evidence type="ECO:0000313" key="3">
    <source>
        <dbReference type="Proteomes" id="UP000626220"/>
    </source>
</evidence>
<evidence type="ECO:0000313" key="2">
    <source>
        <dbReference type="EMBL" id="GHF71123.1"/>
    </source>
</evidence>
<accession>A0A8J3MC54</accession>
<proteinExistence type="predicted"/>
<organism evidence="2 3">
    <name type="scientific">Seohaeicola zhoushanensis</name>
    <dbReference type="NCBI Taxonomy" id="1569283"/>
    <lineage>
        <taxon>Bacteria</taxon>
        <taxon>Pseudomonadati</taxon>
        <taxon>Pseudomonadota</taxon>
        <taxon>Alphaproteobacteria</taxon>
        <taxon>Rhodobacterales</taxon>
        <taxon>Roseobacteraceae</taxon>
        <taxon>Seohaeicola</taxon>
    </lineage>
</organism>
<comment type="caution">
    <text evidence="2">The sequence shown here is derived from an EMBL/GenBank/DDBJ whole genome shotgun (WGS) entry which is preliminary data.</text>
</comment>
<dbReference type="Pfam" id="PF05136">
    <property type="entry name" value="Phage_portal_2"/>
    <property type="match status" value="1"/>
</dbReference>
<dbReference type="GO" id="GO:0019068">
    <property type="term" value="P:virion assembly"/>
    <property type="evidence" value="ECO:0007669"/>
    <property type="project" value="InterPro"/>
</dbReference>
<keyword evidence="3" id="KW-1185">Reference proteome</keyword>
<reference evidence="2" key="1">
    <citation type="journal article" date="2014" name="Int. J. Syst. Evol. Microbiol.">
        <title>Complete genome sequence of Corynebacterium casei LMG S-19264T (=DSM 44701T), isolated from a smear-ripened cheese.</title>
        <authorList>
            <consortium name="US DOE Joint Genome Institute (JGI-PGF)"/>
            <person name="Walter F."/>
            <person name="Albersmeier A."/>
            <person name="Kalinowski J."/>
            <person name="Ruckert C."/>
        </authorList>
    </citation>
    <scope>NUCLEOTIDE SEQUENCE</scope>
    <source>
        <strain evidence="2">KCTC 42650</strain>
    </source>
</reference>
<protein>
    <submittedName>
        <fullName evidence="2">Phage portal protein</fullName>
    </submittedName>
</protein>
<evidence type="ECO:0000256" key="1">
    <source>
        <dbReference type="SAM" id="MobiDB-lite"/>
    </source>
</evidence>
<feature type="region of interest" description="Disordered" evidence="1">
    <location>
        <begin position="488"/>
        <end position="513"/>
    </location>
</feature>